<dbReference type="Gene3D" id="3.40.50.300">
    <property type="entry name" value="P-loop containing nucleotide triphosphate hydrolases"/>
    <property type="match status" value="2"/>
</dbReference>
<organism evidence="2 3">
    <name type="scientific">Symbiodinium microadriaticum</name>
    <name type="common">Dinoflagellate</name>
    <name type="synonym">Zooxanthella microadriatica</name>
    <dbReference type="NCBI Taxonomy" id="2951"/>
    <lineage>
        <taxon>Eukaryota</taxon>
        <taxon>Sar</taxon>
        <taxon>Alveolata</taxon>
        <taxon>Dinophyceae</taxon>
        <taxon>Suessiales</taxon>
        <taxon>Symbiodiniaceae</taxon>
        <taxon>Symbiodinium</taxon>
    </lineage>
</organism>
<dbReference type="PROSITE" id="PS51192">
    <property type="entry name" value="HELICASE_ATP_BIND_1"/>
    <property type="match status" value="1"/>
</dbReference>
<proteinExistence type="predicted"/>
<dbReference type="InterPro" id="IPR002110">
    <property type="entry name" value="Ankyrin_rpt"/>
</dbReference>
<dbReference type="InterPro" id="IPR001650">
    <property type="entry name" value="Helicase_C-like"/>
</dbReference>
<dbReference type="PROSITE" id="PS50297">
    <property type="entry name" value="ANK_REP_REGION"/>
    <property type="match status" value="1"/>
</dbReference>
<feature type="region of interest" description="Disordered" evidence="1">
    <location>
        <begin position="1760"/>
        <end position="1864"/>
    </location>
</feature>
<name>A0A1Q9CIU7_SYMMI</name>
<feature type="compositionally biased region" description="Basic and acidic residues" evidence="1">
    <location>
        <begin position="1850"/>
        <end position="1861"/>
    </location>
</feature>
<feature type="compositionally biased region" description="Basic and acidic residues" evidence="1">
    <location>
        <begin position="66"/>
        <end position="82"/>
    </location>
</feature>
<feature type="region of interest" description="Disordered" evidence="1">
    <location>
        <begin position="1"/>
        <end position="165"/>
    </location>
</feature>
<dbReference type="PROSITE" id="PS50088">
    <property type="entry name" value="ANK_REPEAT"/>
    <property type="match status" value="1"/>
</dbReference>
<evidence type="ECO:0000313" key="2">
    <source>
        <dbReference type="EMBL" id="OLP82824.1"/>
    </source>
</evidence>
<dbReference type="PANTHER" id="PTHR47396:SF1">
    <property type="entry name" value="ATP-DEPENDENT HELICASE IRC3-RELATED"/>
    <property type="match status" value="1"/>
</dbReference>
<dbReference type="Proteomes" id="UP000186817">
    <property type="component" value="Unassembled WGS sequence"/>
</dbReference>
<dbReference type="EMBL" id="LSRX01001163">
    <property type="protein sequence ID" value="OLP82824.1"/>
    <property type="molecule type" value="Genomic_DNA"/>
</dbReference>
<gene>
    <name evidence="2" type="primary">Ken-052</name>
    <name evidence="2" type="ORF">AK812_SmicGene36486</name>
</gene>
<dbReference type="Pfam" id="PF00271">
    <property type="entry name" value="Helicase_C"/>
    <property type="match status" value="1"/>
</dbReference>
<evidence type="ECO:0000256" key="1">
    <source>
        <dbReference type="SAM" id="MobiDB-lite"/>
    </source>
</evidence>
<dbReference type="Gene3D" id="6.10.140.530">
    <property type="match status" value="1"/>
</dbReference>
<dbReference type="PROSITE" id="PS51194">
    <property type="entry name" value="HELICASE_CTER"/>
    <property type="match status" value="1"/>
</dbReference>
<keyword evidence="2" id="KW-0347">Helicase</keyword>
<feature type="region of interest" description="Disordered" evidence="1">
    <location>
        <begin position="1705"/>
        <end position="1743"/>
    </location>
</feature>
<dbReference type="SUPFAM" id="SSF52540">
    <property type="entry name" value="P-loop containing nucleoside triphosphate hydrolases"/>
    <property type="match status" value="1"/>
</dbReference>
<keyword evidence="3" id="KW-1185">Reference proteome</keyword>
<reference evidence="2 3" key="1">
    <citation type="submission" date="2016-02" db="EMBL/GenBank/DDBJ databases">
        <title>Genome analysis of coral dinoflagellate symbionts highlights evolutionary adaptations to a symbiotic lifestyle.</title>
        <authorList>
            <person name="Aranda M."/>
            <person name="Li Y."/>
            <person name="Liew Y.J."/>
            <person name="Baumgarten S."/>
            <person name="Simakov O."/>
            <person name="Wilson M."/>
            <person name="Piel J."/>
            <person name="Ashoor H."/>
            <person name="Bougouffa S."/>
            <person name="Bajic V.B."/>
            <person name="Ryu T."/>
            <person name="Ravasi T."/>
            <person name="Bayer T."/>
            <person name="Micklem G."/>
            <person name="Kim H."/>
            <person name="Bhak J."/>
            <person name="Lajeunesse T.C."/>
            <person name="Voolstra C.R."/>
        </authorList>
    </citation>
    <scope>NUCLEOTIDE SEQUENCE [LARGE SCALE GENOMIC DNA]</scope>
    <source>
        <strain evidence="2 3">CCMP2467</strain>
    </source>
</reference>
<dbReference type="PANTHER" id="PTHR47396">
    <property type="entry name" value="TYPE I RESTRICTION ENZYME ECOKI R PROTEIN"/>
    <property type="match status" value="1"/>
</dbReference>
<feature type="compositionally biased region" description="Basic and acidic residues" evidence="1">
    <location>
        <begin position="1721"/>
        <end position="1730"/>
    </location>
</feature>
<feature type="compositionally biased region" description="Polar residues" evidence="1">
    <location>
        <begin position="1837"/>
        <end position="1848"/>
    </location>
</feature>
<dbReference type="SMART" id="SM00490">
    <property type="entry name" value="HELICc"/>
    <property type="match status" value="1"/>
</dbReference>
<dbReference type="OrthoDB" id="412271at2759"/>
<comment type="caution">
    <text evidence="2">The sequence shown here is derived from an EMBL/GenBank/DDBJ whole genome shotgun (WGS) entry which is preliminary data.</text>
</comment>
<dbReference type="InterPro" id="IPR050742">
    <property type="entry name" value="Helicase_Restrict-Modif_Enz"/>
</dbReference>
<dbReference type="GO" id="GO:0005829">
    <property type="term" value="C:cytosol"/>
    <property type="evidence" value="ECO:0007669"/>
    <property type="project" value="TreeGrafter"/>
</dbReference>
<feature type="region of interest" description="Disordered" evidence="1">
    <location>
        <begin position="208"/>
        <end position="248"/>
    </location>
</feature>
<dbReference type="InterPro" id="IPR014001">
    <property type="entry name" value="Helicase_ATP-bd"/>
</dbReference>
<protein>
    <submittedName>
        <fullName evidence="2">Putative helicase</fullName>
    </submittedName>
</protein>
<feature type="compositionally biased region" description="Basic and acidic residues" evidence="1">
    <location>
        <begin position="227"/>
        <end position="236"/>
    </location>
</feature>
<accession>A0A1Q9CIU7</accession>
<feature type="compositionally biased region" description="Basic and acidic residues" evidence="1">
    <location>
        <begin position="36"/>
        <end position="58"/>
    </location>
</feature>
<feature type="compositionally biased region" description="Low complexity" evidence="1">
    <location>
        <begin position="1763"/>
        <end position="1778"/>
    </location>
</feature>
<keyword evidence="2" id="KW-0378">Hydrolase</keyword>
<feature type="compositionally biased region" description="Basic and acidic residues" evidence="1">
    <location>
        <begin position="94"/>
        <end position="140"/>
    </location>
</feature>
<dbReference type="Gene3D" id="1.25.40.20">
    <property type="entry name" value="Ankyrin repeat-containing domain"/>
    <property type="match status" value="1"/>
</dbReference>
<dbReference type="InterPro" id="IPR027417">
    <property type="entry name" value="P-loop_NTPase"/>
</dbReference>
<sequence length="2197" mass="243886">MSSSTGTMEPSEPPPRLNEEADVPTCLEESVNSRHPRGEKEESHHVDAAKEELKDKINPDTSASKSELRESDMEVEAPRRPPQEAPSSSTSSSTERKDLDKNKETQQSKAEDANTAHMERKSESSSHRRKDSKDGARSSHEPPAPTPQEERAREENEARKAKKEAEMLAKYEGCSFTRAINSAGVRWLTICAAIVFMWTLLPKQPTALPREGPSHLPHESPSGLPHEPSHEEDRSSHRGAVPPKPKESELKLAQKELKDELAQLADLEEKERKTERVENLARLSQKVSEDEARSQNNKAKLAMEELQEDQDIKHLQAKVKMQEVLRDPWLAERGSAAPYQADASGGTALLYAATHGEEELYNLLLKAAADPNQKDSYGRCASELLKTPGQRAKAFLDAGGDAMDQDKMWQLMLYTWLGAGALTVAFNFNAADFVSKMYDIDGFGHLAVKEVLSYLGVSGHERFRTMAFGLIPFGPGAKNGASVFFGCTRKLLQMATNLQPRIQDHVARCFPNVEPGVTVVDIEIFLCYGYSYCKMVQQLRSGSGTYKVPAGWSPKDSKAVIPIFDGPLTAREAVPRGHLKTPWHLATFWGFQSLAKHFGQISAKHAKKRPARALTVHKLWAFAVHSAAAPDGDLVELMLPVPYVWLLRLPRAMAQMATTLDIEGSERKVTLLAGAARVYEMDRSSEAMDVTTFVPNCGFYQDLPCDCDHVLLSPSAGGFWPGFDHLWHLPSIQRLLTVQMVYHRFEDIVKPVGKRHWHASALGNFKNSLDVSYLLAGIFSIHHFEACYENPGCLLTQGLAVMLEWLLTLILTACFRNMQVEGLHTYLHSLEDTTKVVPWQGAPFPLLLKNAYWAETFVYVTRQLESLTVKKEDFSARHLVGGTAPDGEEGFRRSMANMGVDLEKDCQRIVQWRERAKEAASFQDLATALKMIQEEVMTKPCYHRFVEAMAVFGASVRQFLPRLPSEARPSSVGRAEPADIPSLWRLCQQPRLTHRRVGHVELHFMAADVVMHEGELELDLLWTATSDDSCIMVSGSFHNSNESYYSFMHTLPHAHLVHWVCVFAPMGEKEVYHEWTPTAATSSFSGFTSVSTCRIPPSLASGAFRTSKTGQAESIGLQLDGGEWKPEPLRLCPLPRRPQRRRLSACTSTMHDADYIHSILPHADLRAPGCDAAFMERLRGLAREDEQRLVWAAVLEFDAVPTQELPPWFFERHNLTRRRLGVDLFGLDGRLAILCRAGNATHQDVKRFLRTAHCVLEDPQCTLWTLYDCNVSADSHKWLDRYGGRQKILTEKSWLRQGASSGEEACLEACAKGARVIEMACGTGKTRVIRELAAKQGGKVLITVPSRVLLEQFAEEMPSFCKVGTGYNKKIDLASRGFISVTDSVKYLKSLKFEAAFVDEGHHPLPPTMPSCKDLFKFSATQKGEVDFRYSLGEAIEQGVLSDYDLTVPVTTDGHPYICLANLLLTQAGRFRRVLAYCNSVKEAKRFQQVLDTVGLAAWHINGMTNRTQRERVMEEFSGELQKPVHVLVTVQVLGEGINIPNADTCMFVEPRGSYVSIIQAIGRVLRPHPSKPMAHIILPAIVMPATSRSAAMAPPGLSDLAAGAQAIARTTGSGEQVQSPLSELDQGSVDAQVPTSLAATARSCSKYFCGRELTAQTEETSRQAGSDGVSKVQLIEPAQNDSRGRLQAAAPCTEAAQWAGCGNARAPRPCYSRSPSRTSKACDSHRAEFGPRSLPAPASPSMHEVAPVVPMLGTAGDAPFVTGSGSTRSTASRDAAAQGMFGAQRPRAPAQDNRIDSGAGPPSAGLRECRKDPTGLKVAGSQRDEDDGAESEFSGPKSQSPASTTDGRQGIELHDGRTNDEMTTFQTHPASLSRQLRAATSALEAAPGTKPPQVVPRHHGTGPGPSMESKENLRSLMQRGAPKLIKTPGNPRLSGGRHADQLDRFLQAIAQADSRLVDKDIRQLQCRLWVMDIRLQQPNMPQLLARDVVYQLALVLQRRDAWDLRLHAVEKFDQEHGRLPTRLSNQFEEVTLGTWLHNTCHFVRQQMLSAERVQKLLNSSCSRLRARAVKWLESEPDASFHQQLEELRQFVHAHRRMPGRRKERRIITGLMQAVRPASLKREKRLQLLENIDPIVADWVKSRQGQKIKVNAANFGRQLESVVDFVRIHERQLHHLPAEFQAKLFDAHAAIAAFLRS</sequence>
<feature type="compositionally biased region" description="Basic and acidic residues" evidence="1">
    <location>
        <begin position="148"/>
        <end position="165"/>
    </location>
</feature>
<evidence type="ECO:0000313" key="3">
    <source>
        <dbReference type="Proteomes" id="UP000186817"/>
    </source>
</evidence>
<feature type="region of interest" description="Disordered" evidence="1">
    <location>
        <begin position="1883"/>
        <end position="1913"/>
    </location>
</feature>
<dbReference type="SUPFAM" id="SSF48403">
    <property type="entry name" value="Ankyrin repeat"/>
    <property type="match status" value="1"/>
</dbReference>
<dbReference type="GO" id="GO:0004386">
    <property type="term" value="F:helicase activity"/>
    <property type="evidence" value="ECO:0007669"/>
    <property type="project" value="UniProtKB-KW"/>
</dbReference>
<keyword evidence="2" id="KW-0547">Nucleotide-binding</keyword>
<dbReference type="InterPro" id="IPR036770">
    <property type="entry name" value="Ankyrin_rpt-contain_sf"/>
</dbReference>
<keyword evidence="2" id="KW-0067">ATP-binding</keyword>